<dbReference type="EMBL" id="BMGC01000018">
    <property type="protein sequence ID" value="GGB36631.1"/>
    <property type="molecule type" value="Genomic_DNA"/>
</dbReference>
<organism evidence="2 3">
    <name type="scientific">Gordonia jinhuaensis</name>
    <dbReference type="NCBI Taxonomy" id="1517702"/>
    <lineage>
        <taxon>Bacteria</taxon>
        <taxon>Bacillati</taxon>
        <taxon>Actinomycetota</taxon>
        <taxon>Actinomycetes</taxon>
        <taxon>Mycobacteriales</taxon>
        <taxon>Gordoniaceae</taxon>
        <taxon>Gordonia</taxon>
    </lineage>
</organism>
<comment type="caution">
    <text evidence="2">The sequence shown here is derived from an EMBL/GenBank/DDBJ whole genome shotgun (WGS) entry which is preliminary data.</text>
</comment>
<name>A0A916T9B5_9ACTN</name>
<keyword evidence="1" id="KW-0812">Transmembrane</keyword>
<keyword evidence="1" id="KW-1133">Transmembrane helix</keyword>
<proteinExistence type="predicted"/>
<reference evidence="2" key="2">
    <citation type="submission" date="2020-09" db="EMBL/GenBank/DDBJ databases">
        <authorList>
            <person name="Sun Q."/>
            <person name="Zhou Y."/>
        </authorList>
    </citation>
    <scope>NUCLEOTIDE SEQUENCE</scope>
    <source>
        <strain evidence="2">CGMCC 1.12827</strain>
    </source>
</reference>
<evidence type="ECO:0000256" key="1">
    <source>
        <dbReference type="SAM" id="Phobius"/>
    </source>
</evidence>
<dbReference type="RefSeq" id="WP_188586985.1">
    <property type="nucleotide sequence ID" value="NZ_BMGC01000018.1"/>
</dbReference>
<dbReference type="AlphaFoldDB" id="A0A916T9B5"/>
<keyword evidence="1" id="KW-0472">Membrane</keyword>
<keyword evidence="3" id="KW-1185">Reference proteome</keyword>
<gene>
    <name evidence="2" type="ORF">GCM10011489_25680</name>
</gene>
<feature type="transmembrane region" description="Helical" evidence="1">
    <location>
        <begin position="6"/>
        <end position="22"/>
    </location>
</feature>
<evidence type="ECO:0000313" key="2">
    <source>
        <dbReference type="EMBL" id="GGB36631.1"/>
    </source>
</evidence>
<evidence type="ECO:0000313" key="3">
    <source>
        <dbReference type="Proteomes" id="UP000621454"/>
    </source>
</evidence>
<protein>
    <submittedName>
        <fullName evidence="2">Uncharacterized protein</fullName>
    </submittedName>
</protein>
<feature type="transmembrane region" description="Helical" evidence="1">
    <location>
        <begin position="65"/>
        <end position="83"/>
    </location>
</feature>
<sequence length="131" mass="14095">MTSVITTWVAAIIAVTGWLMTINRTRVAPDDADLFLAVQTLRSTPNPSSADLSTVIDRKHRVENAASLPAMIAVAVSVIAVAVARPSTTHTVDTWLISGALLLMSLVVLAVCRMVAARTLHRRVVRYLPHG</sequence>
<feature type="transmembrane region" description="Helical" evidence="1">
    <location>
        <begin position="95"/>
        <end position="116"/>
    </location>
</feature>
<accession>A0A916T9B5</accession>
<reference evidence="2" key="1">
    <citation type="journal article" date="2014" name="Int. J. Syst. Evol. Microbiol.">
        <title>Complete genome sequence of Corynebacterium casei LMG S-19264T (=DSM 44701T), isolated from a smear-ripened cheese.</title>
        <authorList>
            <consortium name="US DOE Joint Genome Institute (JGI-PGF)"/>
            <person name="Walter F."/>
            <person name="Albersmeier A."/>
            <person name="Kalinowski J."/>
            <person name="Ruckert C."/>
        </authorList>
    </citation>
    <scope>NUCLEOTIDE SEQUENCE</scope>
    <source>
        <strain evidence="2">CGMCC 1.12827</strain>
    </source>
</reference>
<dbReference type="Proteomes" id="UP000621454">
    <property type="component" value="Unassembled WGS sequence"/>
</dbReference>